<dbReference type="GO" id="GO:0003677">
    <property type="term" value="F:DNA binding"/>
    <property type="evidence" value="ECO:0007669"/>
    <property type="project" value="InterPro"/>
</dbReference>
<dbReference type="EnsemblBacteria" id="AAR35964">
    <property type="protein sequence ID" value="AAR35964"/>
    <property type="gene ID" value="GSU2591"/>
</dbReference>
<dbReference type="InterPro" id="IPR047650">
    <property type="entry name" value="Transpos_IS110"/>
</dbReference>
<proteinExistence type="predicted"/>
<reference evidence="2 3" key="1">
    <citation type="journal article" date="2003" name="Science">
        <title>Genome of Geobacter sulfurreducens: metal reduction in subsurface environments.</title>
        <authorList>
            <person name="Methe B.A."/>
            <person name="Nelson K.E."/>
            <person name="Eisen J.A."/>
            <person name="Paulsen I.T."/>
            <person name="Nelson W."/>
            <person name="Heidelberg J.F."/>
            <person name="Wu D."/>
            <person name="Wu M."/>
            <person name="Ward N."/>
            <person name="Beanan M.J."/>
            <person name="Dodson R.J."/>
            <person name="Madupu R."/>
            <person name="Brinkac L.M."/>
            <person name="Daugherty S.C."/>
            <person name="DeBoy R.T."/>
            <person name="Durkin A.S."/>
            <person name="Gwinn M."/>
            <person name="Kolonay J.F."/>
            <person name="Sullivan S.A."/>
            <person name="Haft D.H."/>
            <person name="Selengut J."/>
            <person name="Davidsen T.M."/>
            <person name="Zafar N."/>
            <person name="White O."/>
            <person name="Tran B."/>
            <person name="Romero C."/>
            <person name="Forberger H.A."/>
            <person name="Weidman J."/>
            <person name="Khouri H."/>
            <person name="Feldblyum T.V."/>
            <person name="Utterback T.R."/>
            <person name="Van Aken S.E."/>
            <person name="Lovley D.R."/>
            <person name="Fraser C.M."/>
        </authorList>
    </citation>
    <scope>NUCLEOTIDE SEQUENCE [LARGE SCALE GENOMIC DNA]</scope>
    <source>
        <strain evidence="3">ATCC 51573 / DSM 12127 / PCA</strain>
    </source>
</reference>
<keyword evidence="3" id="KW-1185">Reference proteome</keyword>
<sequence>MRFYTKTHKHYCGIDLHAKKMFLCILDAQGEVLLHRNISSSPEAFLKAVAPFRDGLVVGVECMFAWYWLADLCRKEGIEFVLGHALYMKAVHGGKAKNDKIDSHKIAVLLRGGSFPVAYVYPPEMRATRDLLRRRTHIHGVGQILALVMLYEIHDINRFESVQDFASYCRLVKCSHESAGKKKGSGGAKIGNAHLKWAFSEAAMLFIRYNPPAKKLVENLAKVHGKGKAIGIIAHKLARAIYYMLKNNVPFNLEKFMATA</sequence>
<dbReference type="RefSeq" id="WP_010943229.1">
    <property type="nucleotide sequence ID" value="NC_002939.5"/>
</dbReference>
<dbReference type="PATRIC" id="fig|243231.5.peg.2622"/>
<dbReference type="InterPro" id="IPR003346">
    <property type="entry name" value="Transposase_20"/>
</dbReference>
<organism evidence="2 3">
    <name type="scientific">Geobacter sulfurreducens (strain ATCC 51573 / DSM 12127 / PCA)</name>
    <dbReference type="NCBI Taxonomy" id="243231"/>
    <lineage>
        <taxon>Bacteria</taxon>
        <taxon>Pseudomonadati</taxon>
        <taxon>Thermodesulfobacteriota</taxon>
        <taxon>Desulfuromonadia</taxon>
        <taxon>Geobacterales</taxon>
        <taxon>Geobacteraceae</taxon>
        <taxon>Geobacter</taxon>
    </lineage>
</organism>
<feature type="domain" description="Transposase IS116/IS110/IS902 C-terminal" evidence="1">
    <location>
        <begin position="137"/>
        <end position="217"/>
    </location>
</feature>
<evidence type="ECO:0000313" key="2">
    <source>
        <dbReference type="EMBL" id="AAR35964.1"/>
    </source>
</evidence>
<gene>
    <name evidence="2" type="ordered locus">GSU2591</name>
</gene>
<evidence type="ECO:0000313" key="3">
    <source>
        <dbReference type="Proteomes" id="UP000000577"/>
    </source>
</evidence>
<dbReference type="eggNOG" id="COG3547">
    <property type="taxonomic scope" value="Bacteria"/>
</dbReference>
<dbReference type="Pfam" id="PF02371">
    <property type="entry name" value="Transposase_20"/>
    <property type="match status" value="1"/>
</dbReference>
<dbReference type="HOGENOM" id="CLU_036902_1_0_7"/>
<dbReference type="GO" id="GO:0004803">
    <property type="term" value="F:transposase activity"/>
    <property type="evidence" value="ECO:0007669"/>
    <property type="project" value="InterPro"/>
</dbReference>
<dbReference type="GO" id="GO:0006313">
    <property type="term" value="P:DNA transposition"/>
    <property type="evidence" value="ECO:0007669"/>
    <property type="project" value="InterPro"/>
</dbReference>
<evidence type="ECO:0000259" key="1">
    <source>
        <dbReference type="Pfam" id="PF02371"/>
    </source>
</evidence>
<dbReference type="AlphaFoldDB" id="Q74A00"/>
<dbReference type="Proteomes" id="UP000000577">
    <property type="component" value="Chromosome"/>
</dbReference>
<protein>
    <submittedName>
        <fullName evidence="2">Transposase of ISGsu5</fullName>
    </submittedName>
</protein>
<dbReference type="KEGG" id="gsu:GSU2591"/>
<dbReference type="OrthoDB" id="5429596at2"/>
<dbReference type="InParanoid" id="Q74A00"/>
<accession>Q74A00</accession>
<dbReference type="EMBL" id="AE017180">
    <property type="protein sequence ID" value="AAR35964.1"/>
    <property type="molecule type" value="Genomic_DNA"/>
</dbReference>
<dbReference type="PANTHER" id="PTHR33055">
    <property type="entry name" value="TRANSPOSASE FOR INSERTION SEQUENCE ELEMENT IS1111A"/>
    <property type="match status" value="1"/>
</dbReference>
<reference evidence="2 3" key="2">
    <citation type="journal article" date="2012" name="BMC Genomics">
        <title>Comparative genomic analysis of Geobacter sulfurreducens KN400, a strain with enhanced capacity for extracellular electron transfer and electricity production.</title>
        <authorList>
            <person name="Butler J.E."/>
            <person name="Young N.D."/>
            <person name="Aklujkar M."/>
            <person name="Lovley D.R."/>
        </authorList>
    </citation>
    <scope>NUCLEOTIDE SEQUENCE [LARGE SCALE GENOMIC DNA]</scope>
    <source>
        <strain evidence="3">ATCC 51573 / DSM 12127 / PCA</strain>
    </source>
</reference>
<name>Q74A00_GEOSL</name>
<dbReference type="PANTHER" id="PTHR33055:SF15">
    <property type="entry name" value="TRANSPOSASE-RELATED"/>
    <property type="match status" value="1"/>
</dbReference>